<dbReference type="PANTHER" id="PTHR45128">
    <property type="entry name" value="METHYLTRANSFERASE TYPE 11"/>
    <property type="match status" value="1"/>
</dbReference>
<dbReference type="Pfam" id="PF21320">
    <property type="entry name" value="WHD_Rv2258c"/>
    <property type="match status" value="1"/>
</dbReference>
<proteinExistence type="predicted"/>
<dbReference type="Pfam" id="PF13847">
    <property type="entry name" value="Methyltransf_31"/>
    <property type="match status" value="1"/>
</dbReference>
<dbReference type="CDD" id="cd02440">
    <property type="entry name" value="AdoMet_MTases"/>
    <property type="match status" value="1"/>
</dbReference>
<dbReference type="Gene3D" id="3.40.50.150">
    <property type="entry name" value="Vaccinia Virus protein VP39"/>
    <property type="match status" value="1"/>
</dbReference>
<dbReference type="AlphaFoldDB" id="A0A8W8M8S7"/>
<reference evidence="3" key="1">
    <citation type="submission" date="2022-08" db="UniProtKB">
        <authorList>
            <consortium name="EnsemblMetazoa"/>
        </authorList>
    </citation>
    <scope>IDENTIFICATION</scope>
    <source>
        <strain evidence="3">05x7-T-G4-1.051#20</strain>
    </source>
</reference>
<dbReference type="SUPFAM" id="SSF53335">
    <property type="entry name" value="S-adenosyl-L-methionine-dependent methyltransferases"/>
    <property type="match status" value="1"/>
</dbReference>
<dbReference type="InterPro" id="IPR053173">
    <property type="entry name" value="SAM-binding_MTase"/>
</dbReference>
<evidence type="ECO:0000313" key="3">
    <source>
        <dbReference type="EnsemblMetazoa" id="G31913.1:cds"/>
    </source>
</evidence>
<dbReference type="OMA" id="ASEVIPW"/>
<evidence type="ECO:0000259" key="2">
    <source>
        <dbReference type="Pfam" id="PF21320"/>
    </source>
</evidence>
<dbReference type="EnsemblMetazoa" id="G31913.1">
    <property type="protein sequence ID" value="G31913.1:cds"/>
    <property type="gene ID" value="G31913"/>
</dbReference>
<dbReference type="InterPro" id="IPR029063">
    <property type="entry name" value="SAM-dependent_MTases_sf"/>
</dbReference>
<organism evidence="3 4">
    <name type="scientific">Magallana gigas</name>
    <name type="common">Pacific oyster</name>
    <name type="synonym">Crassostrea gigas</name>
    <dbReference type="NCBI Taxonomy" id="29159"/>
    <lineage>
        <taxon>Eukaryota</taxon>
        <taxon>Metazoa</taxon>
        <taxon>Spiralia</taxon>
        <taxon>Lophotrochozoa</taxon>
        <taxon>Mollusca</taxon>
        <taxon>Bivalvia</taxon>
        <taxon>Autobranchia</taxon>
        <taxon>Pteriomorphia</taxon>
        <taxon>Ostreida</taxon>
        <taxon>Ostreoidea</taxon>
        <taxon>Ostreidae</taxon>
        <taxon>Magallana</taxon>
    </lineage>
</organism>
<accession>A0A8W8M8S7</accession>
<dbReference type="OrthoDB" id="565050at2759"/>
<dbReference type="InterPro" id="IPR048711">
    <property type="entry name" value="WHD_Rv2258c"/>
</dbReference>
<name>A0A8W8M8S7_MAGGI</name>
<keyword evidence="4" id="KW-1185">Reference proteome</keyword>
<evidence type="ECO:0008006" key="5">
    <source>
        <dbReference type="Google" id="ProtNLM"/>
    </source>
</evidence>
<feature type="domain" description="S-adenosylmethionine-dependent methyltransferase Rv2258c-like winged HTH" evidence="2">
    <location>
        <begin position="21"/>
        <end position="89"/>
    </location>
</feature>
<protein>
    <recommendedName>
        <fullName evidence="5">Methyltransferase domain-containing protein</fullName>
    </recommendedName>
</protein>
<dbReference type="InterPro" id="IPR036388">
    <property type="entry name" value="WH-like_DNA-bd_sf"/>
</dbReference>
<evidence type="ECO:0000313" key="4">
    <source>
        <dbReference type="Proteomes" id="UP000005408"/>
    </source>
</evidence>
<evidence type="ECO:0000259" key="1">
    <source>
        <dbReference type="Pfam" id="PF13847"/>
    </source>
</evidence>
<dbReference type="InterPro" id="IPR036390">
    <property type="entry name" value="WH_DNA-bd_sf"/>
</dbReference>
<dbReference type="SUPFAM" id="SSF46785">
    <property type="entry name" value="Winged helix' DNA-binding domain"/>
    <property type="match status" value="1"/>
</dbReference>
<dbReference type="PANTHER" id="PTHR45128:SF1">
    <property type="entry name" value="S-ADENOSYLMETHIONINE-DEPENDENT METHYLTRANSFERASE RV2258C"/>
    <property type="match status" value="1"/>
</dbReference>
<sequence length="342" mass="38215">MASSTTNARDLEQIVRDGLSSLVFAFGHKTGIVDAFTEIQQPCTAEELSQKAGNKLRYTQEWLGCMVAAGIVTITDDEKYSLPHDKTQIKTWGHIATAIPILGDIIPKLDKAATLGGPKGFTYQEPYLHWLNGFRSPEALQEWNQELLVPVVNLKSGDEFVILDIGCGFGKHSREVAKLYPRSKIYAIDMEQVSIDNAKKELAEDGLENIEYLCMRGGQLPEEWADKFDFVIINDVLHDSYEVDEILEGVKKVLKPDGFAAAFDPAVSSHHKKIFKDATAQFYLPYSLFSCLPVSSMGPIEGLGIGWGYERRKQKIEEHGFRVVQVGEKDVNTIQEGIVFQK</sequence>
<dbReference type="Gene3D" id="1.10.10.10">
    <property type="entry name" value="Winged helix-like DNA-binding domain superfamily/Winged helix DNA-binding domain"/>
    <property type="match status" value="1"/>
</dbReference>
<feature type="domain" description="Methyltransferase" evidence="1">
    <location>
        <begin position="160"/>
        <end position="272"/>
    </location>
</feature>
<dbReference type="Proteomes" id="UP000005408">
    <property type="component" value="Unassembled WGS sequence"/>
</dbReference>
<dbReference type="InterPro" id="IPR025714">
    <property type="entry name" value="Methyltranfer_dom"/>
</dbReference>